<dbReference type="AlphaFoldDB" id="A0A803M6F9"/>
<accession>A0A803M6F9</accession>
<reference evidence="2" key="2">
    <citation type="submission" date="2021-03" db="UniProtKB">
        <authorList>
            <consortium name="EnsemblPlants"/>
        </authorList>
    </citation>
    <scope>IDENTIFICATION</scope>
</reference>
<dbReference type="PANTHER" id="PTHR33223">
    <property type="entry name" value="CCHC-TYPE DOMAIN-CONTAINING PROTEIN"/>
    <property type="match status" value="1"/>
</dbReference>
<dbReference type="Proteomes" id="UP000596660">
    <property type="component" value="Unplaced"/>
</dbReference>
<sequence>MSYEMIKVDRCMNAYDPEARLQRIKAYVGFLNEAEPEKLLHIFSAKPELEIEDPLPIEYKNMAERTLKELGASRIGEDPFCIVFPKLENPLKLNSGFLNLLPKFYGNASENPYRHLKEFKVVCSSMNPEGVEQEHIRLHAFPFSLQDPDKECLYEQLSPSSINSWAKMEKVFLERFFTASRIGSIRKEICGIRQNYNKSLYEYWQRFNRLCSSCPQHQINKTPTEARKLISNMAQNTQQFGTRNDVKRVNDVDLSGIKNQLQENAQQIATLTTLVSKIVPGNESTARVCGVCSDFSHDTDECPTLQSEDVNALNNFPGQS</sequence>
<dbReference type="InterPro" id="IPR005162">
    <property type="entry name" value="Retrotrans_gag_dom"/>
</dbReference>
<dbReference type="Pfam" id="PF03732">
    <property type="entry name" value="Retrotrans_gag"/>
    <property type="match status" value="1"/>
</dbReference>
<dbReference type="Gramene" id="AUR62024032-RA">
    <property type="protein sequence ID" value="AUR62024032-RA:cds"/>
    <property type="gene ID" value="AUR62024032"/>
</dbReference>
<dbReference type="PANTHER" id="PTHR33223:SF3">
    <property type="match status" value="1"/>
</dbReference>
<dbReference type="EnsemblPlants" id="AUR62024032-RA">
    <property type="protein sequence ID" value="AUR62024032-RA:cds"/>
    <property type="gene ID" value="AUR62024032"/>
</dbReference>
<feature type="domain" description="Retrotransposon gag" evidence="1">
    <location>
        <begin position="140"/>
        <end position="221"/>
    </location>
</feature>
<dbReference type="OMA" id="INSWAKM"/>
<protein>
    <recommendedName>
        <fullName evidence="1">Retrotransposon gag domain-containing protein</fullName>
    </recommendedName>
</protein>
<keyword evidence="3" id="KW-1185">Reference proteome</keyword>
<evidence type="ECO:0000313" key="3">
    <source>
        <dbReference type="Proteomes" id="UP000596660"/>
    </source>
</evidence>
<reference evidence="2" key="1">
    <citation type="journal article" date="2017" name="Nature">
        <title>The genome of Chenopodium quinoa.</title>
        <authorList>
            <person name="Jarvis D.E."/>
            <person name="Ho Y.S."/>
            <person name="Lightfoot D.J."/>
            <person name="Schmoeckel S.M."/>
            <person name="Li B."/>
            <person name="Borm T.J.A."/>
            <person name="Ohyanagi H."/>
            <person name="Mineta K."/>
            <person name="Michell C.T."/>
            <person name="Saber N."/>
            <person name="Kharbatia N.M."/>
            <person name="Rupper R.R."/>
            <person name="Sharp A.R."/>
            <person name="Dally N."/>
            <person name="Boughton B.A."/>
            <person name="Woo Y.H."/>
            <person name="Gao G."/>
            <person name="Schijlen E.G.W.M."/>
            <person name="Guo X."/>
            <person name="Momin A.A."/>
            <person name="Negrao S."/>
            <person name="Al-Babili S."/>
            <person name="Gehring C."/>
            <person name="Roessner U."/>
            <person name="Jung C."/>
            <person name="Murphy K."/>
            <person name="Arold S.T."/>
            <person name="Gojobori T."/>
            <person name="van der Linden C.G."/>
            <person name="van Loo E.N."/>
            <person name="Jellen E.N."/>
            <person name="Maughan P.J."/>
            <person name="Tester M."/>
        </authorList>
    </citation>
    <scope>NUCLEOTIDE SEQUENCE [LARGE SCALE GENOMIC DNA]</scope>
    <source>
        <strain evidence="2">cv. PI 614886</strain>
    </source>
</reference>
<proteinExistence type="predicted"/>
<evidence type="ECO:0000313" key="2">
    <source>
        <dbReference type="EnsemblPlants" id="AUR62024032-RA:cds"/>
    </source>
</evidence>
<organism evidence="2 3">
    <name type="scientific">Chenopodium quinoa</name>
    <name type="common">Quinoa</name>
    <dbReference type="NCBI Taxonomy" id="63459"/>
    <lineage>
        <taxon>Eukaryota</taxon>
        <taxon>Viridiplantae</taxon>
        <taxon>Streptophyta</taxon>
        <taxon>Embryophyta</taxon>
        <taxon>Tracheophyta</taxon>
        <taxon>Spermatophyta</taxon>
        <taxon>Magnoliopsida</taxon>
        <taxon>eudicotyledons</taxon>
        <taxon>Gunneridae</taxon>
        <taxon>Pentapetalae</taxon>
        <taxon>Caryophyllales</taxon>
        <taxon>Chenopodiaceae</taxon>
        <taxon>Chenopodioideae</taxon>
        <taxon>Atripliceae</taxon>
        <taxon>Chenopodium</taxon>
    </lineage>
</organism>
<name>A0A803M6F9_CHEQI</name>
<evidence type="ECO:0000259" key="1">
    <source>
        <dbReference type="Pfam" id="PF03732"/>
    </source>
</evidence>